<keyword evidence="2" id="KW-1185">Reference proteome</keyword>
<dbReference type="Proteomes" id="UP000663720">
    <property type="component" value="Chromosome"/>
</dbReference>
<evidence type="ECO:0000313" key="1">
    <source>
        <dbReference type="EMBL" id="QTA83424.1"/>
    </source>
</evidence>
<name>A0A975BDZ4_9BACT</name>
<organism evidence="1 2">
    <name type="scientific">Desulfonema limicola</name>
    <dbReference type="NCBI Taxonomy" id="45656"/>
    <lineage>
        <taxon>Bacteria</taxon>
        <taxon>Pseudomonadati</taxon>
        <taxon>Thermodesulfobacteriota</taxon>
        <taxon>Desulfobacteria</taxon>
        <taxon>Desulfobacterales</taxon>
        <taxon>Desulfococcaceae</taxon>
        <taxon>Desulfonema</taxon>
    </lineage>
</organism>
<dbReference type="KEGG" id="dli:dnl_58310"/>
<protein>
    <submittedName>
        <fullName evidence="1">Uncharacterized protein</fullName>
    </submittedName>
</protein>
<gene>
    <name evidence="1" type="ORF">dnl_58310</name>
</gene>
<evidence type="ECO:0000313" key="2">
    <source>
        <dbReference type="Proteomes" id="UP000663720"/>
    </source>
</evidence>
<sequence>MVKMLGNDFFLYSIGDFVYHNKITEIQILIQQVMLKK</sequence>
<accession>A0A975BDZ4</accession>
<dbReference type="AlphaFoldDB" id="A0A975BDZ4"/>
<reference evidence="1" key="1">
    <citation type="journal article" date="2021" name="Microb. Physiol.">
        <title>Proteogenomic Insights into the Physiology of Marine, Sulfate-Reducing, Filamentous Desulfonema limicola and Desulfonema magnum.</title>
        <authorList>
            <person name="Schnaars V."/>
            <person name="Wohlbrand L."/>
            <person name="Scheve S."/>
            <person name="Hinrichs C."/>
            <person name="Reinhardt R."/>
            <person name="Rabus R."/>
        </authorList>
    </citation>
    <scope>NUCLEOTIDE SEQUENCE</scope>
    <source>
        <strain evidence="1">5ac10</strain>
    </source>
</reference>
<dbReference type="EMBL" id="CP061799">
    <property type="protein sequence ID" value="QTA83424.1"/>
    <property type="molecule type" value="Genomic_DNA"/>
</dbReference>
<proteinExistence type="predicted"/>